<evidence type="ECO:0000256" key="1">
    <source>
        <dbReference type="SAM" id="Phobius"/>
    </source>
</evidence>
<sequence>MPWYVWLILIVVFGSVIGSLLLLRDSAKKLPLSEEQLERIRQRNVELDAKEKQEKEK</sequence>
<comment type="caution">
    <text evidence="2">The sequence shown here is derived from an EMBL/GenBank/DDBJ whole genome shotgun (WGS) entry which is preliminary data.</text>
</comment>
<keyword evidence="1" id="KW-1133">Transmembrane helix</keyword>
<keyword evidence="1" id="KW-0472">Membrane</keyword>
<dbReference type="Proteomes" id="UP001589891">
    <property type="component" value="Unassembled WGS sequence"/>
</dbReference>
<protein>
    <submittedName>
        <fullName evidence="2">DUF2897 family protein</fullName>
    </submittedName>
</protein>
<name>A0ABV6SH67_AZOPA</name>
<evidence type="ECO:0000313" key="2">
    <source>
        <dbReference type="EMBL" id="MFC0708416.1"/>
    </source>
</evidence>
<dbReference type="InterPro" id="IPR021550">
    <property type="entry name" value="DUF2897"/>
</dbReference>
<dbReference type="EMBL" id="JBHLSS010000009">
    <property type="protein sequence ID" value="MFC0708416.1"/>
    <property type="molecule type" value="Genomic_DNA"/>
</dbReference>
<reference evidence="2 3" key="1">
    <citation type="submission" date="2024-09" db="EMBL/GenBank/DDBJ databases">
        <authorList>
            <person name="Sun Q."/>
            <person name="Mori K."/>
        </authorList>
    </citation>
    <scope>NUCLEOTIDE SEQUENCE [LARGE SCALE GENOMIC DNA]</scope>
    <source>
        <strain evidence="2 3">NCAIM B.01794</strain>
    </source>
</reference>
<gene>
    <name evidence="2" type="ORF">ACFFGX_01965</name>
</gene>
<feature type="transmembrane region" description="Helical" evidence="1">
    <location>
        <begin position="6"/>
        <end position="23"/>
    </location>
</feature>
<organism evidence="2 3">
    <name type="scientific">Azorhizophilus paspali</name>
    <name type="common">Azotobacter paspali</name>
    <dbReference type="NCBI Taxonomy" id="69963"/>
    <lineage>
        <taxon>Bacteria</taxon>
        <taxon>Pseudomonadati</taxon>
        <taxon>Pseudomonadota</taxon>
        <taxon>Gammaproteobacteria</taxon>
        <taxon>Pseudomonadales</taxon>
        <taxon>Pseudomonadaceae</taxon>
        <taxon>Azorhizophilus</taxon>
    </lineage>
</organism>
<proteinExistence type="predicted"/>
<accession>A0ABV6SH67</accession>
<keyword evidence="3" id="KW-1185">Reference proteome</keyword>
<keyword evidence="1" id="KW-0812">Transmembrane</keyword>
<dbReference type="Pfam" id="PF11446">
    <property type="entry name" value="DUF2897"/>
    <property type="match status" value="1"/>
</dbReference>
<dbReference type="RefSeq" id="WP_376942360.1">
    <property type="nucleotide sequence ID" value="NZ_CP171449.1"/>
</dbReference>
<evidence type="ECO:0000313" key="3">
    <source>
        <dbReference type="Proteomes" id="UP001589891"/>
    </source>
</evidence>